<comment type="caution">
    <text evidence="2">The sequence shown here is derived from an EMBL/GenBank/DDBJ whole genome shotgun (WGS) entry which is preliminary data.</text>
</comment>
<evidence type="ECO:0000313" key="2">
    <source>
        <dbReference type="EMBL" id="OAX83942.1"/>
    </source>
</evidence>
<dbReference type="OrthoDB" id="5419666at2759"/>
<accession>A0A1B7P4H4</accession>
<dbReference type="AlphaFoldDB" id="A0A1B7P4H4"/>
<feature type="compositionally biased region" description="Low complexity" evidence="1">
    <location>
        <begin position="270"/>
        <end position="288"/>
    </location>
</feature>
<feature type="region of interest" description="Disordered" evidence="1">
    <location>
        <begin position="71"/>
        <end position="289"/>
    </location>
</feature>
<evidence type="ECO:0000256" key="1">
    <source>
        <dbReference type="SAM" id="MobiDB-lite"/>
    </source>
</evidence>
<proteinExistence type="predicted"/>
<name>A0A1B7P4H4_9EURO</name>
<feature type="compositionally biased region" description="Low complexity" evidence="1">
    <location>
        <begin position="229"/>
        <end position="259"/>
    </location>
</feature>
<feature type="non-terminal residue" evidence="2">
    <location>
        <position position="1"/>
    </location>
</feature>
<feature type="region of interest" description="Disordered" evidence="1">
    <location>
        <begin position="354"/>
        <end position="374"/>
    </location>
</feature>
<dbReference type="EMBL" id="LGUA01000120">
    <property type="protein sequence ID" value="OAX83942.1"/>
    <property type="molecule type" value="Genomic_DNA"/>
</dbReference>
<evidence type="ECO:0000313" key="3">
    <source>
        <dbReference type="Proteomes" id="UP000091918"/>
    </source>
</evidence>
<protein>
    <submittedName>
        <fullName evidence="2">Uncharacterized protein</fullName>
    </submittedName>
</protein>
<feature type="compositionally biased region" description="Basic residues" evidence="1">
    <location>
        <begin position="189"/>
        <end position="199"/>
    </location>
</feature>
<gene>
    <name evidence="2" type="ORF">ACJ72_01683</name>
</gene>
<dbReference type="Proteomes" id="UP000091918">
    <property type="component" value="Unassembled WGS sequence"/>
</dbReference>
<organism evidence="2 3">
    <name type="scientific">Emergomyces africanus</name>
    <dbReference type="NCBI Taxonomy" id="1955775"/>
    <lineage>
        <taxon>Eukaryota</taxon>
        <taxon>Fungi</taxon>
        <taxon>Dikarya</taxon>
        <taxon>Ascomycota</taxon>
        <taxon>Pezizomycotina</taxon>
        <taxon>Eurotiomycetes</taxon>
        <taxon>Eurotiomycetidae</taxon>
        <taxon>Onygenales</taxon>
        <taxon>Ajellomycetaceae</taxon>
        <taxon>Emergomyces</taxon>
    </lineage>
</organism>
<reference evidence="2 3" key="1">
    <citation type="submission" date="2015-07" db="EMBL/GenBank/DDBJ databases">
        <title>Emmonsia species relationships and genome sequence.</title>
        <authorList>
            <person name="Cuomo C.A."/>
            <person name="Schwartz I.S."/>
            <person name="Kenyon C."/>
            <person name="de Hoog G.S."/>
            <person name="Govender N.P."/>
            <person name="Botha A."/>
            <person name="Moreno L."/>
            <person name="de Vries M."/>
            <person name="Munoz J.F."/>
            <person name="Stielow J.B."/>
        </authorList>
    </citation>
    <scope>NUCLEOTIDE SEQUENCE [LARGE SCALE GENOMIC DNA]</scope>
    <source>
        <strain evidence="2 3">CBS 136260</strain>
    </source>
</reference>
<keyword evidence="3" id="KW-1185">Reference proteome</keyword>
<sequence>LGDRLTMATSTMSSSLTRAFTKRHQKPVVVSAPMPYREGQQKFAAGTIKRKEISLPVQLVSTTNLLAYNAPDLPKSKSNNNKSLQSHQSPEPKKSAASPAISSSSSFLSGSDSDLTNLSSASSSSSSIPSPSHSSGTPITSPDLSAGEVSPNGPEPNHLSTYFDPPKRSKTHHYARSSTSSSISQTPKLPHRSLSHTKRSHQELARQRSLSKGSMQSHSQTPAPPPQTTPSLSHSQSNSNNSHSISRSLSTRSSRSSRLSQERLRQVLESSPFSSTSTPAATSTTPHPFGKELEQVNEVAEEFATVQHAVIVEEEQMLVQKGLYKFAVEDYIMEIEGLYRSIFDDVEGYNKISSKGRGGGDSGGTALESGNAWI</sequence>
<feature type="compositionally biased region" description="Low complexity" evidence="1">
    <location>
        <begin position="95"/>
        <end position="142"/>
    </location>
</feature>